<dbReference type="EMBL" id="JACOGI010000001">
    <property type="protein sequence ID" value="MBC3516282.1"/>
    <property type="molecule type" value="Genomic_DNA"/>
</dbReference>
<dbReference type="PROSITE" id="PS00041">
    <property type="entry name" value="HTH_ARAC_FAMILY_1"/>
    <property type="match status" value="1"/>
</dbReference>
<dbReference type="SUPFAM" id="SSF55729">
    <property type="entry name" value="Acyl-CoA N-acyltransferases (Nat)"/>
    <property type="match status" value="1"/>
</dbReference>
<proteinExistence type="predicted"/>
<evidence type="ECO:0000256" key="2">
    <source>
        <dbReference type="ARBA" id="ARBA00023125"/>
    </source>
</evidence>
<feature type="domain" description="N-acetyltransferase" evidence="5">
    <location>
        <begin position="135"/>
        <end position="279"/>
    </location>
</feature>
<dbReference type="Proteomes" id="UP000597668">
    <property type="component" value="Unassembled WGS sequence"/>
</dbReference>
<evidence type="ECO:0000313" key="7">
    <source>
        <dbReference type="Proteomes" id="UP000597668"/>
    </source>
</evidence>
<evidence type="ECO:0000256" key="1">
    <source>
        <dbReference type="ARBA" id="ARBA00023015"/>
    </source>
</evidence>
<comment type="caution">
    <text evidence="6">The sequence shown here is derived from an EMBL/GenBank/DDBJ whole genome shotgun (WGS) entry which is preliminary data.</text>
</comment>
<dbReference type="InterPro" id="IPR009057">
    <property type="entry name" value="Homeodomain-like_sf"/>
</dbReference>
<accession>A0A8J6INU4</accession>
<dbReference type="InterPro" id="IPR018060">
    <property type="entry name" value="HTH_AraC"/>
</dbReference>
<evidence type="ECO:0000313" key="6">
    <source>
        <dbReference type="EMBL" id="MBC3516282.1"/>
    </source>
</evidence>
<dbReference type="Gene3D" id="3.40.630.30">
    <property type="match status" value="1"/>
</dbReference>
<dbReference type="AlphaFoldDB" id="A0A8J6INU4"/>
<dbReference type="GO" id="GO:0016747">
    <property type="term" value="F:acyltransferase activity, transferring groups other than amino-acyl groups"/>
    <property type="evidence" value="ECO:0007669"/>
    <property type="project" value="InterPro"/>
</dbReference>
<dbReference type="CDD" id="cd04301">
    <property type="entry name" value="NAT_SF"/>
    <property type="match status" value="1"/>
</dbReference>
<evidence type="ECO:0000259" key="5">
    <source>
        <dbReference type="PROSITE" id="PS51186"/>
    </source>
</evidence>
<dbReference type="PANTHER" id="PTHR47504:SF5">
    <property type="entry name" value="RIGHT ORIGIN-BINDING PROTEIN"/>
    <property type="match status" value="1"/>
</dbReference>
<dbReference type="InterPro" id="IPR000182">
    <property type="entry name" value="GNAT_dom"/>
</dbReference>
<dbReference type="InterPro" id="IPR050959">
    <property type="entry name" value="MarA-like"/>
</dbReference>
<dbReference type="PROSITE" id="PS01124">
    <property type="entry name" value="HTH_ARAC_FAMILY_2"/>
    <property type="match status" value="1"/>
</dbReference>
<dbReference type="PANTHER" id="PTHR47504">
    <property type="entry name" value="RIGHT ORIGIN-BINDING PROTEIN"/>
    <property type="match status" value="1"/>
</dbReference>
<gene>
    <name evidence="6" type="ORF">H8K20_07715</name>
</gene>
<keyword evidence="7" id="KW-1185">Reference proteome</keyword>
<dbReference type="PROSITE" id="PS51186">
    <property type="entry name" value="GNAT"/>
    <property type="match status" value="1"/>
</dbReference>
<dbReference type="Gene3D" id="1.10.10.60">
    <property type="entry name" value="Homeodomain-like"/>
    <property type="match status" value="2"/>
</dbReference>
<reference evidence="6" key="1">
    <citation type="submission" date="2020-08" db="EMBL/GenBank/DDBJ databases">
        <authorList>
            <person name="Liu C."/>
            <person name="Sun Q."/>
        </authorList>
    </citation>
    <scope>NUCLEOTIDE SEQUENCE</scope>
    <source>
        <strain evidence="6">NSJ-65</strain>
    </source>
</reference>
<protein>
    <submittedName>
        <fullName evidence="6">GNAT family N-acetyltransferase</fullName>
    </submittedName>
</protein>
<dbReference type="SMART" id="SM00342">
    <property type="entry name" value="HTH_ARAC"/>
    <property type="match status" value="1"/>
</dbReference>
<dbReference type="SUPFAM" id="SSF46689">
    <property type="entry name" value="Homeodomain-like"/>
    <property type="match status" value="2"/>
</dbReference>
<evidence type="ECO:0000256" key="3">
    <source>
        <dbReference type="ARBA" id="ARBA00023163"/>
    </source>
</evidence>
<keyword evidence="3" id="KW-0804">Transcription</keyword>
<sequence>MAGKTQNVMAAIDYIEAHLDQKLDLEQVAEAVHYSKYYLHRMFTAAVGLTVHDYVQRRQLTEAAKLLAFSRRPISEIAQLAGYASQQAFTDAFKAMYKKAPGQFREEEAFYPLQLAFVLQPDPALPETDTAALAERVQTAREKDIDRWMQLVRLVVDGFPGLIEEQYIDVLRDYMRAGRALWLCENQTAIGAVLFDPRQGSIDFLGVHPQYRRRGVTEALLRCVVERYMPGRPVSITTYRAGDRADTGYREAFLQLGFAESELLTEFGYPTQRFVLPAEERGGEGDD</sequence>
<dbReference type="RefSeq" id="WP_186487993.1">
    <property type="nucleotide sequence ID" value="NZ_JACOGI010000001.1"/>
</dbReference>
<feature type="domain" description="HTH araC/xylS-type" evidence="4">
    <location>
        <begin position="9"/>
        <end position="107"/>
    </location>
</feature>
<dbReference type="GO" id="GO:0043565">
    <property type="term" value="F:sequence-specific DNA binding"/>
    <property type="evidence" value="ECO:0007669"/>
    <property type="project" value="InterPro"/>
</dbReference>
<dbReference type="InterPro" id="IPR016181">
    <property type="entry name" value="Acyl_CoA_acyltransferase"/>
</dbReference>
<dbReference type="Pfam" id="PF00583">
    <property type="entry name" value="Acetyltransf_1"/>
    <property type="match status" value="1"/>
</dbReference>
<keyword evidence="1" id="KW-0805">Transcription regulation</keyword>
<dbReference type="InterPro" id="IPR018062">
    <property type="entry name" value="HTH_AraC-typ_CS"/>
</dbReference>
<keyword evidence="2" id="KW-0238">DNA-binding</keyword>
<organism evidence="6 7">
    <name type="scientific">Neobittarella massiliensis</name>
    <name type="common">ex Bilen et al. 2018</name>
    <dbReference type="NCBI Taxonomy" id="2041842"/>
    <lineage>
        <taxon>Bacteria</taxon>
        <taxon>Bacillati</taxon>
        <taxon>Bacillota</taxon>
        <taxon>Clostridia</taxon>
        <taxon>Eubacteriales</taxon>
        <taxon>Oscillospiraceae</taxon>
        <taxon>Neobittarella (ex Bilen et al. 2018)</taxon>
    </lineage>
</organism>
<name>A0A8J6INU4_9FIRM</name>
<dbReference type="Pfam" id="PF12833">
    <property type="entry name" value="HTH_18"/>
    <property type="match status" value="1"/>
</dbReference>
<dbReference type="GO" id="GO:0003700">
    <property type="term" value="F:DNA-binding transcription factor activity"/>
    <property type="evidence" value="ECO:0007669"/>
    <property type="project" value="InterPro"/>
</dbReference>
<evidence type="ECO:0000259" key="4">
    <source>
        <dbReference type="PROSITE" id="PS01124"/>
    </source>
</evidence>